<reference evidence="3" key="1">
    <citation type="submission" date="2024-04" db="EMBL/GenBank/DDBJ databases">
        <authorList>
            <person name="Shaw F."/>
            <person name="Minotto A."/>
        </authorList>
    </citation>
    <scope>NUCLEOTIDE SEQUENCE [LARGE SCALE GENOMIC DNA]</scope>
</reference>
<name>A0ABP1DQQ9_9APHY</name>
<keyword evidence="3" id="KW-1185">Reference proteome</keyword>
<dbReference type="Proteomes" id="UP001497453">
    <property type="component" value="Chromosome 5"/>
</dbReference>
<feature type="domain" description="BTB" evidence="1">
    <location>
        <begin position="221"/>
        <end position="290"/>
    </location>
</feature>
<organism evidence="2 3">
    <name type="scientific">Somion occarium</name>
    <dbReference type="NCBI Taxonomy" id="3059160"/>
    <lineage>
        <taxon>Eukaryota</taxon>
        <taxon>Fungi</taxon>
        <taxon>Dikarya</taxon>
        <taxon>Basidiomycota</taxon>
        <taxon>Agaricomycotina</taxon>
        <taxon>Agaricomycetes</taxon>
        <taxon>Polyporales</taxon>
        <taxon>Cerrenaceae</taxon>
        <taxon>Somion</taxon>
    </lineage>
</organism>
<dbReference type="SUPFAM" id="SSF54695">
    <property type="entry name" value="POZ domain"/>
    <property type="match status" value="1"/>
</dbReference>
<protein>
    <recommendedName>
        <fullName evidence="1">BTB domain-containing protein</fullName>
    </recommendedName>
</protein>
<dbReference type="Gene3D" id="3.30.710.10">
    <property type="entry name" value="Potassium Channel Kv1.1, Chain A"/>
    <property type="match status" value="1"/>
</dbReference>
<evidence type="ECO:0000313" key="3">
    <source>
        <dbReference type="Proteomes" id="UP001497453"/>
    </source>
</evidence>
<evidence type="ECO:0000259" key="1">
    <source>
        <dbReference type="PROSITE" id="PS50097"/>
    </source>
</evidence>
<sequence>MGSNSLPSSPLTHRNLERLELKSPLFRSMPLLQSNSFKAPLIPRNPSSDLMRTRLDSLEEEQSSLANSIHSNVPFLSRPFSRLGMVFPATGPLRSISSSASSPELLVPGPSRSPLMEQEMYSHHNHHDTTPLSFSPRSTRVAPLSSTSLHTLSSALPSPARAQSPPSAVALSVSQTCPPLEFPTQVLRSQSQQSSKDAKEQFPVLSSHLPSRHHTFYMKNDMVVLQVENTLYCLPSYTLCRESLHFRLLLSNRGEHGSTDEVPILLPNVMKESFDTLLHFLYHSVYEPESVTLGEWATILAVSTQLQFDRIRKTSIREISSRLSSVSAVTAIVLANRYGVQSWLAPAYSELCRRSDPLADDEAEELGATLTARVGRAREAVHRALYQKTASDSAGVWMRLVASVTRDPGSSLAEMAGRLLHTSYTDCNR</sequence>
<proteinExistence type="predicted"/>
<accession>A0ABP1DQQ9</accession>
<dbReference type="EMBL" id="OZ037948">
    <property type="protein sequence ID" value="CAL1710178.1"/>
    <property type="molecule type" value="Genomic_DNA"/>
</dbReference>
<dbReference type="InterPro" id="IPR011333">
    <property type="entry name" value="SKP1/BTB/POZ_sf"/>
</dbReference>
<dbReference type="InterPro" id="IPR000210">
    <property type="entry name" value="BTB/POZ_dom"/>
</dbReference>
<evidence type="ECO:0000313" key="2">
    <source>
        <dbReference type="EMBL" id="CAL1710178.1"/>
    </source>
</evidence>
<gene>
    <name evidence="2" type="ORF">GFSPODELE1_LOCUS7698</name>
</gene>
<dbReference type="PROSITE" id="PS50097">
    <property type="entry name" value="BTB"/>
    <property type="match status" value="1"/>
</dbReference>